<protein>
    <submittedName>
        <fullName evidence="3">Uncharacterized protein</fullName>
    </submittedName>
</protein>
<dbReference type="AlphaFoldDB" id="A0A7I7VUD1"/>
<keyword evidence="2" id="KW-0812">Transmembrane</keyword>
<dbReference type="KEGG" id="mdr:MDOR_26460"/>
<evidence type="ECO:0000256" key="1">
    <source>
        <dbReference type="SAM" id="MobiDB-lite"/>
    </source>
</evidence>
<name>A0A7I7VUD1_9MYCO</name>
<proteinExistence type="predicted"/>
<gene>
    <name evidence="3" type="ORF">MDOR_26460</name>
</gene>
<evidence type="ECO:0000256" key="2">
    <source>
        <dbReference type="SAM" id="Phobius"/>
    </source>
</evidence>
<evidence type="ECO:0000313" key="4">
    <source>
        <dbReference type="Proteomes" id="UP000467201"/>
    </source>
</evidence>
<dbReference type="EMBL" id="AP022605">
    <property type="protein sequence ID" value="BBZ08477.1"/>
    <property type="molecule type" value="Genomic_DNA"/>
</dbReference>
<sequence length="95" mass="9944">MTTSVILVLVLVPLGLTAVLALLIFRSKGPHPASYKLSEPWRHSPILWAAEEPAAHGHETVTGRSIQADTAAHGGNVGEHHSNPVIIGGGASGKW</sequence>
<accession>A0A7I7VUD1</accession>
<organism evidence="3 4">
    <name type="scientific">Mycolicibacterium doricum</name>
    <dbReference type="NCBI Taxonomy" id="126673"/>
    <lineage>
        <taxon>Bacteria</taxon>
        <taxon>Bacillati</taxon>
        <taxon>Actinomycetota</taxon>
        <taxon>Actinomycetes</taxon>
        <taxon>Mycobacteriales</taxon>
        <taxon>Mycobacteriaceae</taxon>
        <taxon>Mycolicibacterium</taxon>
    </lineage>
</organism>
<feature type="region of interest" description="Disordered" evidence="1">
    <location>
        <begin position="71"/>
        <end position="95"/>
    </location>
</feature>
<feature type="transmembrane region" description="Helical" evidence="2">
    <location>
        <begin position="6"/>
        <end position="25"/>
    </location>
</feature>
<evidence type="ECO:0000313" key="3">
    <source>
        <dbReference type="EMBL" id="BBZ08477.1"/>
    </source>
</evidence>
<dbReference type="Proteomes" id="UP000467201">
    <property type="component" value="Chromosome"/>
</dbReference>
<reference evidence="3 4" key="1">
    <citation type="journal article" date="2019" name="Emerg. Microbes Infect.">
        <title>Comprehensive subspecies identification of 175 nontuberculous mycobacteria species based on 7547 genomic profiles.</title>
        <authorList>
            <person name="Matsumoto Y."/>
            <person name="Kinjo T."/>
            <person name="Motooka D."/>
            <person name="Nabeya D."/>
            <person name="Jung N."/>
            <person name="Uechi K."/>
            <person name="Horii T."/>
            <person name="Iida T."/>
            <person name="Fujita J."/>
            <person name="Nakamura S."/>
        </authorList>
    </citation>
    <scope>NUCLEOTIDE SEQUENCE [LARGE SCALE GENOMIC DNA]</scope>
    <source>
        <strain evidence="3 4">JCM 12405</strain>
    </source>
</reference>
<keyword evidence="2" id="KW-0472">Membrane</keyword>
<keyword evidence="2" id="KW-1133">Transmembrane helix</keyword>